<organism evidence="2 3">
    <name type="scientific">Fibrobacter intestinalis</name>
    <dbReference type="NCBI Taxonomy" id="28122"/>
    <lineage>
        <taxon>Bacteria</taxon>
        <taxon>Pseudomonadati</taxon>
        <taxon>Fibrobacterota</taxon>
        <taxon>Fibrobacteria</taxon>
        <taxon>Fibrobacterales</taxon>
        <taxon>Fibrobacteraceae</taxon>
        <taxon>Fibrobacter</taxon>
    </lineage>
</organism>
<reference evidence="3" key="1">
    <citation type="submission" date="2016-11" db="EMBL/GenBank/DDBJ databases">
        <authorList>
            <person name="Varghese N."/>
            <person name="Submissions S."/>
        </authorList>
    </citation>
    <scope>NUCLEOTIDE SEQUENCE [LARGE SCALE GENOMIC DNA]</scope>
    <source>
        <strain evidence="3">UWOS</strain>
    </source>
</reference>
<keyword evidence="3" id="KW-1185">Reference proteome</keyword>
<dbReference type="SUPFAM" id="SSF53474">
    <property type="entry name" value="alpha/beta-Hydrolases"/>
    <property type="match status" value="1"/>
</dbReference>
<evidence type="ECO:0000313" key="2">
    <source>
        <dbReference type="EMBL" id="SHK98252.1"/>
    </source>
</evidence>
<dbReference type="AlphaFoldDB" id="A0A1M6WWV0"/>
<protein>
    <submittedName>
        <fullName evidence="2">Acetyl esterase/lipase</fullName>
    </submittedName>
</protein>
<dbReference type="InterPro" id="IPR049492">
    <property type="entry name" value="BD-FAE-like_dom"/>
</dbReference>
<name>A0A1M6WWV0_9BACT</name>
<gene>
    <name evidence="2" type="ORF">SAMN05720469_12738</name>
</gene>
<dbReference type="Proteomes" id="UP000184275">
    <property type="component" value="Unassembled WGS sequence"/>
</dbReference>
<dbReference type="InterPro" id="IPR029058">
    <property type="entry name" value="AB_hydrolase_fold"/>
</dbReference>
<dbReference type="Gene3D" id="3.40.50.1820">
    <property type="entry name" value="alpha/beta hydrolase"/>
    <property type="match status" value="1"/>
</dbReference>
<sequence>MEKLRHPQSNKKCCLQFAVCNAGGGFAYVGAMHDSFPHALTLSKKGWNAFALIYRPGAQTACEDLARALTFIFEHAKELGVSTIDYSLWGGSAGGRMAAYLGTYGAAAFGGENIPKPAAVIMQYTGHSEYSKMDPPTYACVGEMDGIVNWKIMQSRLEGMSRLGIATEFHHYPGLPHGFGLGRGTVAEGWIDEAIAFWEKQMK</sequence>
<evidence type="ECO:0000259" key="1">
    <source>
        <dbReference type="Pfam" id="PF20434"/>
    </source>
</evidence>
<dbReference type="EMBL" id="FRAW01000027">
    <property type="protein sequence ID" value="SHK98252.1"/>
    <property type="molecule type" value="Genomic_DNA"/>
</dbReference>
<dbReference type="Pfam" id="PF20434">
    <property type="entry name" value="BD-FAE"/>
    <property type="match status" value="1"/>
</dbReference>
<feature type="domain" description="BD-FAE-like" evidence="1">
    <location>
        <begin position="15"/>
        <end position="106"/>
    </location>
</feature>
<evidence type="ECO:0000313" key="3">
    <source>
        <dbReference type="Proteomes" id="UP000184275"/>
    </source>
</evidence>
<accession>A0A1M6WWV0</accession>
<proteinExistence type="predicted"/>